<dbReference type="InterPro" id="IPR029033">
    <property type="entry name" value="His_PPase_superfam"/>
</dbReference>
<gene>
    <name evidence="5" type="primary">cobC</name>
    <name evidence="5" type="ORF">FYJ25_11600</name>
</gene>
<dbReference type="PROSITE" id="PS00175">
    <property type="entry name" value="PG_MUTASE"/>
    <property type="match status" value="1"/>
</dbReference>
<evidence type="ECO:0000313" key="6">
    <source>
        <dbReference type="Proteomes" id="UP000433359"/>
    </source>
</evidence>
<feature type="active site" description="Tele-phosphohistidine intermediate" evidence="3">
    <location>
        <position position="10"/>
    </location>
</feature>
<dbReference type="Pfam" id="PF00300">
    <property type="entry name" value="His_Phos_1"/>
    <property type="match status" value="1"/>
</dbReference>
<dbReference type="EMBL" id="VULP01000027">
    <property type="protein sequence ID" value="MSU82958.1"/>
    <property type="molecule type" value="Genomic_DNA"/>
</dbReference>
<dbReference type="GO" id="GO:0045820">
    <property type="term" value="P:negative regulation of glycolytic process"/>
    <property type="evidence" value="ECO:0007669"/>
    <property type="project" value="TreeGrafter"/>
</dbReference>
<accession>A0A6N7YIV2</accession>
<organism evidence="5 6">
    <name type="scientific">Anaerobutyricum soehngenii</name>
    <dbReference type="NCBI Taxonomy" id="105843"/>
    <lineage>
        <taxon>Bacteria</taxon>
        <taxon>Bacillati</taxon>
        <taxon>Bacillota</taxon>
        <taxon>Clostridia</taxon>
        <taxon>Lachnospirales</taxon>
        <taxon>Lachnospiraceae</taxon>
        <taxon>Anaerobutyricum</taxon>
    </lineage>
</organism>
<dbReference type="Gene3D" id="3.40.50.1240">
    <property type="entry name" value="Phosphoglycerate mutase-like"/>
    <property type="match status" value="1"/>
</dbReference>
<evidence type="ECO:0000256" key="1">
    <source>
        <dbReference type="ARBA" id="ARBA00022801"/>
    </source>
</evidence>
<feature type="binding site" evidence="4">
    <location>
        <begin position="9"/>
        <end position="16"/>
    </location>
    <ligand>
        <name>substrate</name>
    </ligand>
</feature>
<dbReference type="InterPro" id="IPR017578">
    <property type="entry name" value="Ribazole_CobC"/>
</dbReference>
<sequence>MIMRLYLIRHGETALNAKGCYYGRTDAVLSEKGISQARYLKEILKEVSFDYIVASPLVRAYNTAQIVMEEREQEIFGDRRLMEQDFGIFEGMTYKEIQNTYPKELDAWNEEFSTYRIPKGESFADVRSRAEDFLRDIPSGRESKGEKMLIVAHKGTLGHLLAAMLKLPLDGYWNFVFEQGCYSVVDLEDGYAIIRKLNASILVEGEPASVKSVK</sequence>
<dbReference type="Proteomes" id="UP000433359">
    <property type="component" value="Unassembled WGS sequence"/>
</dbReference>
<dbReference type="AlphaFoldDB" id="A0A6N7YIV2"/>
<dbReference type="InterPro" id="IPR013078">
    <property type="entry name" value="His_Pase_superF_clade-1"/>
</dbReference>
<dbReference type="NCBIfam" id="TIGR03162">
    <property type="entry name" value="ribazole_cobC"/>
    <property type="match status" value="1"/>
</dbReference>
<dbReference type="GO" id="GO:0005524">
    <property type="term" value="F:ATP binding"/>
    <property type="evidence" value="ECO:0007669"/>
    <property type="project" value="InterPro"/>
</dbReference>
<dbReference type="SUPFAM" id="SSF53254">
    <property type="entry name" value="Phosphoglycerate mutase-like"/>
    <property type="match status" value="1"/>
</dbReference>
<feature type="binding site" evidence="4">
    <location>
        <position position="59"/>
    </location>
    <ligand>
        <name>substrate</name>
    </ligand>
</feature>
<reference evidence="5 6" key="1">
    <citation type="submission" date="2019-08" db="EMBL/GenBank/DDBJ databases">
        <title>In-depth cultivation of the pig gut microbiome towards novel bacterial diversity and tailored functional studies.</title>
        <authorList>
            <person name="Wylensek D."/>
            <person name="Hitch T.C.A."/>
            <person name="Clavel T."/>
        </authorList>
    </citation>
    <scope>NUCLEOTIDE SEQUENCE [LARGE SCALE GENOMIC DNA]</scope>
    <source>
        <strain evidence="5 6">BSM-383-APC-4H</strain>
    </source>
</reference>
<keyword evidence="1" id="KW-0378">Hydrolase</keyword>
<dbReference type="InterPro" id="IPR003094">
    <property type="entry name" value="6Pfruct_kin"/>
</dbReference>
<dbReference type="InterPro" id="IPR051695">
    <property type="entry name" value="Phosphoglycerate_Mutase"/>
</dbReference>
<dbReference type="EC" id="3.1.3.73" evidence="2"/>
<proteinExistence type="predicted"/>
<dbReference type="GO" id="GO:0004331">
    <property type="term" value="F:fructose-2,6-bisphosphate 2-phosphatase activity"/>
    <property type="evidence" value="ECO:0007669"/>
    <property type="project" value="TreeGrafter"/>
</dbReference>
<dbReference type="GO" id="GO:0009236">
    <property type="term" value="P:cobalamin biosynthetic process"/>
    <property type="evidence" value="ECO:0007669"/>
    <property type="project" value="UniProtKB-UniRule"/>
</dbReference>
<name>A0A6N7YIV2_9FIRM</name>
<dbReference type="GO" id="GO:0005829">
    <property type="term" value="C:cytosol"/>
    <property type="evidence" value="ECO:0007669"/>
    <property type="project" value="TreeGrafter"/>
</dbReference>
<dbReference type="GO" id="GO:0006003">
    <property type="term" value="P:fructose 2,6-bisphosphate metabolic process"/>
    <property type="evidence" value="ECO:0007669"/>
    <property type="project" value="InterPro"/>
</dbReference>
<dbReference type="GO" id="GO:0043755">
    <property type="term" value="F:alpha-ribazole phosphatase activity"/>
    <property type="evidence" value="ECO:0007669"/>
    <property type="project" value="UniProtKB-UniRule"/>
</dbReference>
<dbReference type="SMART" id="SM00855">
    <property type="entry name" value="PGAM"/>
    <property type="match status" value="1"/>
</dbReference>
<dbReference type="PANTHER" id="PTHR46517:SF1">
    <property type="entry name" value="FRUCTOSE-2,6-BISPHOSPHATASE TIGAR"/>
    <property type="match status" value="1"/>
</dbReference>
<dbReference type="GO" id="GO:0043456">
    <property type="term" value="P:regulation of pentose-phosphate shunt"/>
    <property type="evidence" value="ECO:0007669"/>
    <property type="project" value="TreeGrafter"/>
</dbReference>
<evidence type="ECO:0000256" key="2">
    <source>
        <dbReference type="NCBIfam" id="TIGR03162"/>
    </source>
</evidence>
<dbReference type="CDD" id="cd07067">
    <property type="entry name" value="HP_PGM_like"/>
    <property type="match status" value="1"/>
</dbReference>
<evidence type="ECO:0000313" key="5">
    <source>
        <dbReference type="EMBL" id="MSU82958.1"/>
    </source>
</evidence>
<dbReference type="PRINTS" id="PR00991">
    <property type="entry name" value="6PFRUCTKNASE"/>
</dbReference>
<evidence type="ECO:0000256" key="4">
    <source>
        <dbReference type="PIRSR" id="PIRSR613078-2"/>
    </source>
</evidence>
<dbReference type="PANTHER" id="PTHR46517">
    <property type="entry name" value="FRUCTOSE-2,6-BISPHOSPHATASE TIGAR"/>
    <property type="match status" value="1"/>
</dbReference>
<protein>
    <recommendedName>
        <fullName evidence="2">Alpha-ribazole phosphatase</fullName>
        <ecNumber evidence="2">3.1.3.73</ecNumber>
    </recommendedName>
</protein>
<evidence type="ECO:0000256" key="3">
    <source>
        <dbReference type="PIRSR" id="PIRSR613078-1"/>
    </source>
</evidence>
<feature type="active site" description="Proton donor/acceptor" evidence="3">
    <location>
        <position position="83"/>
    </location>
</feature>
<dbReference type="InterPro" id="IPR001345">
    <property type="entry name" value="PG/BPGM_mutase_AS"/>
</dbReference>
<comment type="caution">
    <text evidence="5">The sequence shown here is derived from an EMBL/GenBank/DDBJ whole genome shotgun (WGS) entry which is preliminary data.</text>
</comment>